<dbReference type="Pfam" id="PF00294">
    <property type="entry name" value="PfkB"/>
    <property type="match status" value="1"/>
</dbReference>
<keyword evidence="2" id="KW-0808">Transferase</keyword>
<reference evidence="5 6" key="1">
    <citation type="submission" date="2017-01" db="EMBL/GenBank/DDBJ databases">
        <authorList>
            <person name="Mah S.A."/>
            <person name="Swanson W.J."/>
            <person name="Moy G.W."/>
            <person name="Vacquier V.D."/>
        </authorList>
    </citation>
    <scope>NUCLEOTIDE SEQUENCE [LARGE SCALE GENOMIC DNA]</scope>
    <source>
        <strain evidence="5 6">DSM 11589</strain>
    </source>
</reference>
<dbReference type="STRING" id="80876.SAMN05421779_102451"/>
<dbReference type="CDD" id="cd01168">
    <property type="entry name" value="adenosine_kinase"/>
    <property type="match status" value="1"/>
</dbReference>
<dbReference type="Proteomes" id="UP000185678">
    <property type="component" value="Unassembled WGS sequence"/>
</dbReference>
<name>A0A1N7JSW1_9PROT</name>
<evidence type="ECO:0000259" key="4">
    <source>
        <dbReference type="Pfam" id="PF00294"/>
    </source>
</evidence>
<evidence type="ECO:0000313" key="6">
    <source>
        <dbReference type="Proteomes" id="UP000185678"/>
    </source>
</evidence>
<dbReference type="OrthoDB" id="9813569at2"/>
<feature type="domain" description="Carbohydrate kinase PfkB" evidence="4">
    <location>
        <begin position="57"/>
        <end position="316"/>
    </location>
</feature>
<dbReference type="Gene3D" id="3.30.1110.10">
    <property type="match status" value="1"/>
</dbReference>
<dbReference type="EMBL" id="FTOA01000002">
    <property type="protein sequence ID" value="SIS52336.1"/>
    <property type="molecule type" value="Genomic_DNA"/>
</dbReference>
<dbReference type="Gene3D" id="3.40.1190.20">
    <property type="match status" value="1"/>
</dbReference>
<keyword evidence="6" id="KW-1185">Reference proteome</keyword>
<organism evidence="5 6">
    <name type="scientific">Insolitispirillum peregrinum</name>
    <dbReference type="NCBI Taxonomy" id="80876"/>
    <lineage>
        <taxon>Bacteria</taxon>
        <taxon>Pseudomonadati</taxon>
        <taxon>Pseudomonadota</taxon>
        <taxon>Alphaproteobacteria</taxon>
        <taxon>Rhodospirillales</taxon>
        <taxon>Novispirillaceae</taxon>
        <taxon>Insolitispirillum</taxon>
    </lineage>
</organism>
<keyword evidence="3 5" id="KW-0418">Kinase</keyword>
<dbReference type="PANTHER" id="PTHR43320">
    <property type="entry name" value="SUGAR KINASE"/>
    <property type="match status" value="1"/>
</dbReference>
<gene>
    <name evidence="5" type="ORF">SAMN05421779_102451</name>
</gene>
<dbReference type="SUPFAM" id="SSF53613">
    <property type="entry name" value="Ribokinase-like"/>
    <property type="match status" value="1"/>
</dbReference>
<evidence type="ECO:0000256" key="3">
    <source>
        <dbReference type="ARBA" id="ARBA00022777"/>
    </source>
</evidence>
<sequence>MTATRYDVVAIGNAIVDILASADDAFLAARSLPKGRMVLIDEAQADALYDQMGPAVEASGGSAANTVAGLASLGSTAAFIGKVADDTLGTVFRHDITAIGVHYETPPAVDGPATARCMVLITPDADRTMSTYLGACTRLTPADIDESIIVDSKVLYVEGYLWDEPEAKDAIMQAICAAKEAGRQVALSLSDSLCVRRHHEEFQELVAGFVDILFANEAEICALFDAPFEQAVQAIRGTVAIAALTRGADGCQVVTAKEILTVPIRTSVTVVDTTGAGDLFAAGFLHGLTQGQSLLDCARLGNLCAAEVISHVGPRPAVSLKTLVLEAMAV</sequence>
<dbReference type="PANTHER" id="PTHR43320:SF3">
    <property type="entry name" value="CARBOHYDRATE KINASE PFKB DOMAIN-CONTAINING PROTEIN"/>
    <property type="match status" value="1"/>
</dbReference>
<evidence type="ECO:0000256" key="1">
    <source>
        <dbReference type="ARBA" id="ARBA00010688"/>
    </source>
</evidence>
<accession>A0A1N7JSW1</accession>
<evidence type="ECO:0000256" key="2">
    <source>
        <dbReference type="ARBA" id="ARBA00022679"/>
    </source>
</evidence>
<dbReference type="InterPro" id="IPR052700">
    <property type="entry name" value="Carb_kinase_PfkB-like"/>
</dbReference>
<dbReference type="AlphaFoldDB" id="A0A1N7JSW1"/>
<protein>
    <submittedName>
        <fullName evidence="5">Sugar or nucleoside kinase, ribokinase family</fullName>
    </submittedName>
</protein>
<dbReference type="InterPro" id="IPR011611">
    <property type="entry name" value="PfkB_dom"/>
</dbReference>
<comment type="similarity">
    <text evidence="1">Belongs to the carbohydrate kinase PfkB family.</text>
</comment>
<dbReference type="InterPro" id="IPR029056">
    <property type="entry name" value="Ribokinase-like"/>
</dbReference>
<evidence type="ECO:0000313" key="5">
    <source>
        <dbReference type="EMBL" id="SIS52336.1"/>
    </source>
</evidence>
<dbReference type="PROSITE" id="PS00584">
    <property type="entry name" value="PFKB_KINASES_2"/>
    <property type="match status" value="1"/>
</dbReference>
<dbReference type="GO" id="GO:0016301">
    <property type="term" value="F:kinase activity"/>
    <property type="evidence" value="ECO:0007669"/>
    <property type="project" value="UniProtKB-KW"/>
</dbReference>
<dbReference type="RefSeq" id="WP_076399313.1">
    <property type="nucleotide sequence ID" value="NZ_FTOA01000002.1"/>
</dbReference>
<dbReference type="InterPro" id="IPR002173">
    <property type="entry name" value="Carboh/pur_kinase_PfkB_CS"/>
</dbReference>
<proteinExistence type="inferred from homology"/>